<dbReference type="InterPro" id="IPR008727">
    <property type="entry name" value="PAAR_motif"/>
</dbReference>
<dbReference type="Gene3D" id="2.60.200.60">
    <property type="match status" value="1"/>
</dbReference>
<dbReference type="CDD" id="cd14744">
    <property type="entry name" value="PAAR_CT_2"/>
    <property type="match status" value="1"/>
</dbReference>
<accession>A0ABX9SHV8</accession>
<name>A0ABX9SHV8_9GAMM</name>
<gene>
    <name evidence="2" type="ORF">BDD30_3339</name>
</gene>
<sequence>MAIGYYLLVGDKTTCGGQIISGDHTMTFDGRATAREGDKVTCGKHSGTYLIVGGTSNMFDMGRRLAGTLDSVSTCPCKARFINSIMDSYEQQDQPRQQAPAHMAVQNFSSPVKEVGNIQSSPPPVTQASLPPIPVFAKSLQRGKGCSDAGTEAEPANNFGRMAIYQVSSSFAPATEPKPEQPPQSNKYPLKPQDKKVPWYKRWFSSSKDKG</sequence>
<proteinExistence type="predicted"/>
<evidence type="ECO:0000313" key="3">
    <source>
        <dbReference type="Proteomes" id="UP000280955"/>
    </source>
</evidence>
<protein>
    <submittedName>
        <fullName evidence="2">PAAR motif-containing protein</fullName>
    </submittedName>
</protein>
<feature type="region of interest" description="Disordered" evidence="1">
    <location>
        <begin position="170"/>
        <end position="194"/>
    </location>
</feature>
<reference evidence="2 3" key="1">
    <citation type="submission" date="2018-10" db="EMBL/GenBank/DDBJ databases">
        <title>Genomic Encyclopedia of Archaeal and Bacterial Type Strains, Phase II (KMG-II): from individual species to whole genera.</title>
        <authorList>
            <person name="Goeker M."/>
        </authorList>
    </citation>
    <scope>NUCLEOTIDE SEQUENCE [LARGE SCALE GENOMIC DNA]</scope>
    <source>
        <strain evidence="2 3">DSM 15149</strain>
    </source>
</reference>
<keyword evidence="3" id="KW-1185">Reference proteome</keyword>
<comment type="caution">
    <text evidence="2">The sequence shown here is derived from an EMBL/GenBank/DDBJ whole genome shotgun (WGS) entry which is preliminary data.</text>
</comment>
<dbReference type="EMBL" id="RBLJ01000004">
    <property type="protein sequence ID" value="RKS56714.1"/>
    <property type="molecule type" value="Genomic_DNA"/>
</dbReference>
<evidence type="ECO:0000313" key="2">
    <source>
        <dbReference type="EMBL" id="RKS56714.1"/>
    </source>
</evidence>
<evidence type="ECO:0000256" key="1">
    <source>
        <dbReference type="SAM" id="MobiDB-lite"/>
    </source>
</evidence>
<dbReference type="Pfam" id="PF05488">
    <property type="entry name" value="PAAR_motif"/>
    <property type="match status" value="1"/>
</dbReference>
<organism evidence="2 3">
    <name type="scientific">Photorhabdus asymbiotica</name>
    <dbReference type="NCBI Taxonomy" id="291112"/>
    <lineage>
        <taxon>Bacteria</taxon>
        <taxon>Pseudomonadati</taxon>
        <taxon>Pseudomonadota</taxon>
        <taxon>Gammaproteobacteria</taxon>
        <taxon>Enterobacterales</taxon>
        <taxon>Morganellaceae</taxon>
        <taxon>Photorhabdus</taxon>
    </lineage>
</organism>
<dbReference type="Proteomes" id="UP000280955">
    <property type="component" value="Unassembled WGS sequence"/>
</dbReference>